<evidence type="ECO:0000313" key="3">
    <source>
        <dbReference type="EMBL" id="AVW89973.1"/>
    </source>
</evidence>
<dbReference type="GO" id="GO:0030497">
    <property type="term" value="P:fatty acid elongation"/>
    <property type="evidence" value="ECO:0007669"/>
    <property type="project" value="TreeGrafter"/>
</dbReference>
<sequence length="247" mass="25779">MRMSKRFENQVAVITGGARGIGFAVAKRVLSEGGQVAIWDLKGAQEAATQLGVGAQGLSVDVSNEDSVMTAQAGTEAAFGKVDILVTAAGITGPTHPVQGHDYSAWRHVIDIHLGGVFLCARAVIDGMIARNYGRIVTVASVAGKEGNPNSSSYSAAKAGIIGFTKSLGKELALSEVRANCFAPGLIKTALMDQLPPEQVQFSLSRIPQGRFGTVEECAAMICFMISADCSFNSGSVFDMSGGRATY</sequence>
<dbReference type="AlphaFoldDB" id="A0A2R4LYK4"/>
<dbReference type="Proteomes" id="UP000241447">
    <property type="component" value="Plasmid pCBLh4a"/>
</dbReference>
<dbReference type="Gene3D" id="3.40.50.720">
    <property type="entry name" value="NAD(P)-binding Rossmann-like Domain"/>
    <property type="match status" value="1"/>
</dbReference>
<comment type="similarity">
    <text evidence="1">Belongs to the short-chain dehydrogenases/reductases (SDR) family.</text>
</comment>
<evidence type="ECO:0000256" key="1">
    <source>
        <dbReference type="ARBA" id="ARBA00006484"/>
    </source>
</evidence>
<evidence type="ECO:0000256" key="2">
    <source>
        <dbReference type="ARBA" id="ARBA00023002"/>
    </source>
</evidence>
<name>A0A2R4LYK4_9RHOB</name>
<dbReference type="PRINTS" id="PR00080">
    <property type="entry name" value="SDRFAMILY"/>
</dbReference>
<geneLocation type="plasmid" evidence="4">
    <name>pcblh4a</name>
</geneLocation>
<dbReference type="OrthoDB" id="9803333at2"/>
<evidence type="ECO:0000313" key="4">
    <source>
        <dbReference type="Proteomes" id="UP000241447"/>
    </source>
</evidence>
<dbReference type="PANTHER" id="PTHR42760">
    <property type="entry name" value="SHORT-CHAIN DEHYDROGENASES/REDUCTASES FAMILY MEMBER"/>
    <property type="match status" value="1"/>
</dbReference>
<protein>
    <submittedName>
        <fullName evidence="3">3-oxoacyl-ACP reductase</fullName>
    </submittedName>
</protein>
<accession>A0A2R4LYK4</accession>
<organism evidence="3 4">
    <name type="scientific">Celeribacter baekdonensis</name>
    <dbReference type="NCBI Taxonomy" id="875171"/>
    <lineage>
        <taxon>Bacteria</taxon>
        <taxon>Pseudomonadati</taxon>
        <taxon>Pseudomonadota</taxon>
        <taxon>Alphaproteobacteria</taxon>
        <taxon>Rhodobacterales</taxon>
        <taxon>Roseobacteraceae</taxon>
        <taxon>Celeribacter</taxon>
    </lineage>
</organism>
<dbReference type="Pfam" id="PF13561">
    <property type="entry name" value="adh_short_C2"/>
    <property type="match status" value="1"/>
</dbReference>
<dbReference type="InterPro" id="IPR020904">
    <property type="entry name" value="Sc_DH/Rdtase_CS"/>
</dbReference>
<keyword evidence="3" id="KW-0614">Plasmid</keyword>
<dbReference type="SUPFAM" id="SSF51735">
    <property type="entry name" value="NAD(P)-binding Rossmann-fold domains"/>
    <property type="match status" value="1"/>
</dbReference>
<dbReference type="PRINTS" id="PR00081">
    <property type="entry name" value="GDHRDH"/>
</dbReference>
<dbReference type="KEGG" id="cbak:DA792_00670"/>
<dbReference type="InterPro" id="IPR002347">
    <property type="entry name" value="SDR_fam"/>
</dbReference>
<reference evidence="3 4" key="1">
    <citation type="submission" date="2018-03" db="EMBL/GenBank/DDBJ databases">
        <title>The Complete Genome of Celeribacter baekdonensis strain LH4, a Thiosulfate-Oxidizing Alphaproteobacterium Isolated from Gulf of Mexico Continental Slope Sediments.</title>
        <authorList>
            <person name="Flood B.E."/>
            <person name="Bailey J.V."/>
            <person name="Leprich D."/>
        </authorList>
    </citation>
    <scope>NUCLEOTIDE SEQUENCE [LARGE SCALE GENOMIC DNA]</scope>
    <source>
        <strain evidence="3 4">LH4</strain>
        <plasmid evidence="4">Plasmid pcblh4a</plasmid>
    </source>
</reference>
<dbReference type="GO" id="GO:0016616">
    <property type="term" value="F:oxidoreductase activity, acting on the CH-OH group of donors, NAD or NADP as acceptor"/>
    <property type="evidence" value="ECO:0007669"/>
    <property type="project" value="TreeGrafter"/>
</dbReference>
<keyword evidence="2" id="KW-0560">Oxidoreductase</keyword>
<dbReference type="PANTHER" id="PTHR42760:SF129">
    <property type="entry name" value="OXIDOREDUCTASE"/>
    <property type="match status" value="1"/>
</dbReference>
<dbReference type="InterPro" id="IPR036291">
    <property type="entry name" value="NAD(P)-bd_dom_sf"/>
</dbReference>
<dbReference type="FunFam" id="3.40.50.720:FF:000173">
    <property type="entry name" value="3-oxoacyl-[acyl-carrier protein] reductase"/>
    <property type="match status" value="1"/>
</dbReference>
<dbReference type="EMBL" id="CP028472">
    <property type="protein sequence ID" value="AVW89973.1"/>
    <property type="molecule type" value="Genomic_DNA"/>
</dbReference>
<dbReference type="PROSITE" id="PS00061">
    <property type="entry name" value="ADH_SHORT"/>
    <property type="match status" value="1"/>
</dbReference>
<gene>
    <name evidence="3" type="ORF">DA792_00670</name>
</gene>
<proteinExistence type="inferred from homology"/>